<dbReference type="RefSeq" id="WP_162414047.1">
    <property type="nucleotide sequence ID" value="NZ_JAHQXE010000005.1"/>
</dbReference>
<dbReference type="InterPro" id="IPR017850">
    <property type="entry name" value="Alkaline_phosphatase_core_sf"/>
</dbReference>
<dbReference type="GO" id="GO:0016787">
    <property type="term" value="F:hydrolase activity"/>
    <property type="evidence" value="ECO:0007669"/>
    <property type="project" value="UniProtKB-KW"/>
</dbReference>
<keyword evidence="3" id="KW-1185">Reference proteome</keyword>
<name>A0AA41KLW1_9EURY</name>
<dbReference type="InterPro" id="IPR000917">
    <property type="entry name" value="Sulfatase_N"/>
</dbReference>
<evidence type="ECO:0000259" key="1">
    <source>
        <dbReference type="Pfam" id="PF00884"/>
    </source>
</evidence>
<dbReference type="EMBL" id="JAHQXE010000005">
    <property type="protein sequence ID" value="MBV0903309.1"/>
    <property type="molecule type" value="Genomic_DNA"/>
</dbReference>
<sequence length="485" mass="54436">MGKHNVLLVVLDSVRAQNTSLHGYHRETTPEIDSFAEEATKYTQARAPGSWTLASHSSMFTGLHVDEHLMTHNDHAIESGNSVWNRLSKQGYQTGIFSENPFLTRGSTGLDSGFDTVDATDKKRLPYPGAVDPFDYVHDYDAFAIESIRRACPLRSFLNGIVAMYEPDALDGLGAREAGKTPAQRTIDSFLDWHQSVSSGPWGACLNVMDAHWPYEPRERIWADRETERLQSELDSDSFWKFEGGQRPWSDWKAMEDLYDDCIRQADAAIGSLLEELDRRNAITDTIIIITSDHGEAFGEQSVLRDTRVREHGNGIIHETVTHVPLVIRWPNSRTSRDVPSPVSLTWLGDILDTAAIEDCVEEPLARHQNSVLCSTHGLEESESKYKSGTEYVNDMRPFAGQSRAVYENHPAGVRKYVEFRGPKDNRNTATVHISDDGERTVEAETDDGRVREIFAGIDDASVRQSSRAHIDDDLEEQLADLGYV</sequence>
<gene>
    <name evidence="2" type="ORF">KTS37_16085</name>
</gene>
<feature type="domain" description="Sulfatase N-terminal" evidence="1">
    <location>
        <begin position="5"/>
        <end position="343"/>
    </location>
</feature>
<evidence type="ECO:0000313" key="3">
    <source>
        <dbReference type="Proteomes" id="UP001166304"/>
    </source>
</evidence>
<evidence type="ECO:0000313" key="2">
    <source>
        <dbReference type="EMBL" id="MBV0903309.1"/>
    </source>
</evidence>
<dbReference type="Gene3D" id="3.40.720.10">
    <property type="entry name" value="Alkaline Phosphatase, subunit A"/>
    <property type="match status" value="1"/>
</dbReference>
<organism evidence="2 3">
    <name type="scientific">Haloarcula salina</name>
    <dbReference type="NCBI Taxonomy" id="1429914"/>
    <lineage>
        <taxon>Archaea</taxon>
        <taxon>Methanobacteriati</taxon>
        <taxon>Methanobacteriota</taxon>
        <taxon>Stenosarchaea group</taxon>
        <taxon>Halobacteria</taxon>
        <taxon>Halobacteriales</taxon>
        <taxon>Haloarculaceae</taxon>
        <taxon>Haloarcula</taxon>
    </lineage>
</organism>
<proteinExistence type="predicted"/>
<dbReference type="InterPro" id="IPR052701">
    <property type="entry name" value="GAG_Ulvan_Degrading_Sulfatases"/>
</dbReference>
<dbReference type="Proteomes" id="UP001166304">
    <property type="component" value="Unassembled WGS sequence"/>
</dbReference>
<comment type="caution">
    <text evidence="2">The sequence shown here is derived from an EMBL/GenBank/DDBJ whole genome shotgun (WGS) entry which is preliminary data.</text>
</comment>
<dbReference type="AlphaFoldDB" id="A0AA41KLW1"/>
<dbReference type="PANTHER" id="PTHR43751:SF3">
    <property type="entry name" value="SULFATASE N-TERMINAL DOMAIN-CONTAINING PROTEIN"/>
    <property type="match status" value="1"/>
</dbReference>
<reference evidence="2" key="1">
    <citation type="submission" date="2021-06" db="EMBL/GenBank/DDBJ databases">
        <title>New haloarchaea isolates fom saline soil.</title>
        <authorList>
            <person name="Duran-Viseras A."/>
            <person name="Sanchez-Porro C.S."/>
            <person name="Ventosa A."/>
        </authorList>
    </citation>
    <scope>NUCLEOTIDE SEQUENCE</scope>
    <source>
        <strain evidence="2">JCM 18369</strain>
    </source>
</reference>
<protein>
    <submittedName>
        <fullName evidence="2">Sulfatase-like hydrolase/transferase</fullName>
    </submittedName>
</protein>
<dbReference type="SUPFAM" id="SSF53649">
    <property type="entry name" value="Alkaline phosphatase-like"/>
    <property type="match status" value="1"/>
</dbReference>
<accession>A0AA41KLW1</accession>
<dbReference type="Pfam" id="PF00884">
    <property type="entry name" value="Sulfatase"/>
    <property type="match status" value="1"/>
</dbReference>
<keyword evidence="2" id="KW-0378">Hydrolase</keyword>
<dbReference type="PANTHER" id="PTHR43751">
    <property type="entry name" value="SULFATASE"/>
    <property type="match status" value="1"/>
</dbReference>